<dbReference type="PROSITE" id="PS50181">
    <property type="entry name" value="FBOX"/>
    <property type="match status" value="1"/>
</dbReference>
<accession>A0A319AIS2</accession>
<dbReference type="InterPro" id="IPR001810">
    <property type="entry name" value="F-box_dom"/>
</dbReference>
<evidence type="ECO:0000313" key="2">
    <source>
        <dbReference type="EMBL" id="PYH46572.1"/>
    </source>
</evidence>
<proteinExistence type="predicted"/>
<name>A0A319AIS2_9EURO</name>
<dbReference type="RefSeq" id="XP_025432554.1">
    <property type="nucleotide sequence ID" value="XM_025573311.1"/>
</dbReference>
<gene>
    <name evidence="2" type="ORF">BP01DRAFT_338063</name>
</gene>
<dbReference type="EMBL" id="KZ821227">
    <property type="protein sequence ID" value="PYH46572.1"/>
    <property type="molecule type" value="Genomic_DNA"/>
</dbReference>
<protein>
    <recommendedName>
        <fullName evidence="1">F-box domain-containing protein</fullName>
    </recommendedName>
</protein>
<sequence>MNNTDAMHLDTIPTEIILIILTSLDFSGIKSLSCVNRQLRHFCIPLLFQQVEFQFSKEGLKNLSHFNRSNISPYVRCFRYSVPDIIRPEKDITDFQYFKSKIFTPEDYVNQQIRDCDLSPDSGNGSSYFWIYTKISRVCREQRLILENHTDLHALTHAFKVLPSEFEFSLGFSDSIDDLLHQWQVPALEMRENTFKHHALVVTRALSNAKDSRLHPITLRLSNFSLFWGHEWNCLNTRMLATPLQQLFCHMKEVILEGDYRYFPLEAISSATPSLRQLIFCCITVSHVALGTFLDTNRLTLRCIGFCNVQLVGESGIIGPYELSTFLDLLRPGIPKAHCCGRNQRMLWLL</sequence>
<dbReference type="AlphaFoldDB" id="A0A319AIS2"/>
<evidence type="ECO:0000313" key="3">
    <source>
        <dbReference type="Proteomes" id="UP000248349"/>
    </source>
</evidence>
<reference evidence="2 3" key="1">
    <citation type="submission" date="2016-12" db="EMBL/GenBank/DDBJ databases">
        <title>The genomes of Aspergillus section Nigri reveals drivers in fungal speciation.</title>
        <authorList>
            <consortium name="DOE Joint Genome Institute"/>
            <person name="Vesth T.C."/>
            <person name="Nybo J."/>
            <person name="Theobald S."/>
            <person name="Brandl J."/>
            <person name="Frisvad J.C."/>
            <person name="Nielsen K.F."/>
            <person name="Lyhne E.K."/>
            <person name="Kogle M.E."/>
            <person name="Kuo A."/>
            <person name="Riley R."/>
            <person name="Clum A."/>
            <person name="Nolan M."/>
            <person name="Lipzen A."/>
            <person name="Salamov A."/>
            <person name="Henrissat B."/>
            <person name="Wiebenga A."/>
            <person name="De Vries R.P."/>
            <person name="Grigoriev I.V."/>
            <person name="Mortensen U.H."/>
            <person name="Andersen M.R."/>
            <person name="Baker S.E."/>
        </authorList>
    </citation>
    <scope>NUCLEOTIDE SEQUENCE [LARGE SCALE GENOMIC DNA]</scope>
    <source>
        <strain evidence="2 3">JOP 1030-1</strain>
    </source>
</reference>
<dbReference type="GeneID" id="37074539"/>
<dbReference type="OrthoDB" id="4396256at2759"/>
<dbReference type="InterPro" id="IPR036047">
    <property type="entry name" value="F-box-like_dom_sf"/>
</dbReference>
<organism evidence="2 3">
    <name type="scientific">Aspergillus saccharolyticus JOP 1030-1</name>
    <dbReference type="NCBI Taxonomy" id="1450539"/>
    <lineage>
        <taxon>Eukaryota</taxon>
        <taxon>Fungi</taxon>
        <taxon>Dikarya</taxon>
        <taxon>Ascomycota</taxon>
        <taxon>Pezizomycotina</taxon>
        <taxon>Eurotiomycetes</taxon>
        <taxon>Eurotiomycetidae</taxon>
        <taxon>Eurotiales</taxon>
        <taxon>Aspergillaceae</taxon>
        <taxon>Aspergillus</taxon>
        <taxon>Aspergillus subgen. Circumdati</taxon>
    </lineage>
</organism>
<dbReference type="SUPFAM" id="SSF81383">
    <property type="entry name" value="F-box domain"/>
    <property type="match status" value="1"/>
</dbReference>
<feature type="domain" description="F-box" evidence="1">
    <location>
        <begin position="6"/>
        <end position="51"/>
    </location>
</feature>
<dbReference type="STRING" id="1450539.A0A319AIS2"/>
<keyword evidence="3" id="KW-1185">Reference proteome</keyword>
<dbReference type="Proteomes" id="UP000248349">
    <property type="component" value="Unassembled WGS sequence"/>
</dbReference>
<evidence type="ECO:0000259" key="1">
    <source>
        <dbReference type="PROSITE" id="PS50181"/>
    </source>
</evidence>